<evidence type="ECO:0000256" key="1">
    <source>
        <dbReference type="SAM" id="MobiDB-lite"/>
    </source>
</evidence>
<reference evidence="2" key="2">
    <citation type="journal article" date="2015" name="Data Brief">
        <title>Shoot transcriptome of the giant reed, Arundo donax.</title>
        <authorList>
            <person name="Barrero R.A."/>
            <person name="Guerrero F.D."/>
            <person name="Moolhuijzen P."/>
            <person name="Goolsby J.A."/>
            <person name="Tidwell J."/>
            <person name="Bellgard S.E."/>
            <person name="Bellgard M.I."/>
        </authorList>
    </citation>
    <scope>NUCLEOTIDE SEQUENCE</scope>
    <source>
        <tissue evidence="2">Shoot tissue taken approximately 20 cm above the soil surface</tissue>
    </source>
</reference>
<evidence type="ECO:0000313" key="2">
    <source>
        <dbReference type="EMBL" id="JAD70744.1"/>
    </source>
</evidence>
<protein>
    <submittedName>
        <fullName evidence="2">Uncharacterized protein</fullName>
    </submittedName>
</protein>
<feature type="region of interest" description="Disordered" evidence="1">
    <location>
        <begin position="1"/>
        <end position="71"/>
    </location>
</feature>
<name>A0A0A9C389_ARUDO</name>
<accession>A0A0A9C389</accession>
<reference evidence="2" key="1">
    <citation type="submission" date="2014-09" db="EMBL/GenBank/DDBJ databases">
        <authorList>
            <person name="Magalhaes I.L.F."/>
            <person name="Oliveira U."/>
            <person name="Santos F.R."/>
            <person name="Vidigal T.H.D.A."/>
            <person name="Brescovit A.D."/>
            <person name="Santos A.J."/>
        </authorList>
    </citation>
    <scope>NUCLEOTIDE SEQUENCE</scope>
    <source>
        <tissue evidence="2">Shoot tissue taken approximately 20 cm above the soil surface</tissue>
    </source>
</reference>
<dbReference type="EMBL" id="GBRH01227151">
    <property type="protein sequence ID" value="JAD70744.1"/>
    <property type="molecule type" value="Transcribed_RNA"/>
</dbReference>
<sequence>MARNAVPLAETDDVPSGAAQPISGSTKHPAPAPSEPAVLPEQAVARTAPTTRRRHGTVSAMVGADACRRSR</sequence>
<proteinExistence type="predicted"/>
<organism evidence="2">
    <name type="scientific">Arundo donax</name>
    <name type="common">Giant reed</name>
    <name type="synonym">Donax arundinaceus</name>
    <dbReference type="NCBI Taxonomy" id="35708"/>
    <lineage>
        <taxon>Eukaryota</taxon>
        <taxon>Viridiplantae</taxon>
        <taxon>Streptophyta</taxon>
        <taxon>Embryophyta</taxon>
        <taxon>Tracheophyta</taxon>
        <taxon>Spermatophyta</taxon>
        <taxon>Magnoliopsida</taxon>
        <taxon>Liliopsida</taxon>
        <taxon>Poales</taxon>
        <taxon>Poaceae</taxon>
        <taxon>PACMAD clade</taxon>
        <taxon>Arundinoideae</taxon>
        <taxon>Arundineae</taxon>
        <taxon>Arundo</taxon>
    </lineage>
</organism>
<dbReference type="AlphaFoldDB" id="A0A0A9C389"/>